<dbReference type="InterPro" id="IPR053151">
    <property type="entry name" value="RNase_H-like"/>
</dbReference>
<sequence length="87" mass="9715">MPYVRYNPTPAGIGGLIHVDSGVWLCNFLGKLGDCIALESELWAIHVGLEEAWRKDIPRIVVETNSKLAIKHIHKDTLGGSDPRRRL</sequence>
<proteinExistence type="predicted"/>
<dbReference type="InterPro" id="IPR002156">
    <property type="entry name" value="RNaseH_domain"/>
</dbReference>
<dbReference type="GO" id="GO:0003676">
    <property type="term" value="F:nucleic acid binding"/>
    <property type="evidence" value="ECO:0007669"/>
    <property type="project" value="InterPro"/>
</dbReference>
<dbReference type="InterPro" id="IPR036397">
    <property type="entry name" value="RNaseH_sf"/>
</dbReference>
<protein>
    <recommendedName>
        <fullName evidence="1">RNase H type-1 domain-containing protein</fullName>
    </recommendedName>
</protein>
<name>A0AAP0RGG8_LIQFO</name>
<gene>
    <name evidence="2" type="ORF">L1049_005787</name>
</gene>
<reference evidence="2 3" key="1">
    <citation type="journal article" date="2024" name="Plant J.">
        <title>Genome sequences and population genomics reveal climatic adaptation and genomic divergence between two closely related sweetgum species.</title>
        <authorList>
            <person name="Xu W.Q."/>
            <person name="Ren C.Q."/>
            <person name="Zhang X.Y."/>
            <person name="Comes H.P."/>
            <person name="Liu X.H."/>
            <person name="Li Y.G."/>
            <person name="Kettle C.J."/>
            <person name="Jalonen R."/>
            <person name="Gaisberger H."/>
            <person name="Ma Y.Z."/>
            <person name="Qiu Y.X."/>
        </authorList>
    </citation>
    <scope>NUCLEOTIDE SEQUENCE [LARGE SCALE GENOMIC DNA]</scope>
    <source>
        <strain evidence="2">Hangzhou</strain>
    </source>
</reference>
<dbReference type="SUPFAM" id="SSF53098">
    <property type="entry name" value="Ribonuclease H-like"/>
    <property type="match status" value="1"/>
</dbReference>
<accession>A0AAP0RGG8</accession>
<comment type="caution">
    <text evidence="2">The sequence shown here is derived from an EMBL/GenBank/DDBJ whole genome shotgun (WGS) entry which is preliminary data.</text>
</comment>
<dbReference type="Gene3D" id="3.30.420.10">
    <property type="entry name" value="Ribonuclease H-like superfamily/Ribonuclease H"/>
    <property type="match status" value="1"/>
</dbReference>
<evidence type="ECO:0000313" key="3">
    <source>
        <dbReference type="Proteomes" id="UP001415857"/>
    </source>
</evidence>
<dbReference type="InterPro" id="IPR044730">
    <property type="entry name" value="RNase_H-like_dom_plant"/>
</dbReference>
<organism evidence="2 3">
    <name type="scientific">Liquidambar formosana</name>
    <name type="common">Formosan gum</name>
    <dbReference type="NCBI Taxonomy" id="63359"/>
    <lineage>
        <taxon>Eukaryota</taxon>
        <taxon>Viridiplantae</taxon>
        <taxon>Streptophyta</taxon>
        <taxon>Embryophyta</taxon>
        <taxon>Tracheophyta</taxon>
        <taxon>Spermatophyta</taxon>
        <taxon>Magnoliopsida</taxon>
        <taxon>eudicotyledons</taxon>
        <taxon>Gunneridae</taxon>
        <taxon>Pentapetalae</taxon>
        <taxon>Saxifragales</taxon>
        <taxon>Altingiaceae</taxon>
        <taxon>Liquidambar</taxon>
    </lineage>
</organism>
<evidence type="ECO:0000259" key="1">
    <source>
        <dbReference type="Pfam" id="PF13456"/>
    </source>
</evidence>
<dbReference type="GO" id="GO:0004523">
    <property type="term" value="F:RNA-DNA hybrid ribonuclease activity"/>
    <property type="evidence" value="ECO:0007669"/>
    <property type="project" value="InterPro"/>
</dbReference>
<feature type="domain" description="RNase H type-1" evidence="1">
    <location>
        <begin position="6"/>
        <end position="77"/>
    </location>
</feature>
<dbReference type="AlphaFoldDB" id="A0AAP0RGG8"/>
<dbReference type="Proteomes" id="UP001415857">
    <property type="component" value="Unassembled WGS sequence"/>
</dbReference>
<dbReference type="PANTHER" id="PTHR47723">
    <property type="entry name" value="OS05G0353850 PROTEIN"/>
    <property type="match status" value="1"/>
</dbReference>
<dbReference type="PANTHER" id="PTHR47723:SF19">
    <property type="entry name" value="POLYNUCLEOTIDYL TRANSFERASE, RIBONUCLEASE H-LIKE SUPERFAMILY PROTEIN"/>
    <property type="match status" value="1"/>
</dbReference>
<keyword evidence="3" id="KW-1185">Reference proteome</keyword>
<dbReference type="CDD" id="cd06222">
    <property type="entry name" value="RNase_H_like"/>
    <property type="match status" value="1"/>
</dbReference>
<dbReference type="Pfam" id="PF13456">
    <property type="entry name" value="RVT_3"/>
    <property type="match status" value="1"/>
</dbReference>
<evidence type="ECO:0000313" key="2">
    <source>
        <dbReference type="EMBL" id="KAK9276256.1"/>
    </source>
</evidence>
<dbReference type="InterPro" id="IPR012337">
    <property type="entry name" value="RNaseH-like_sf"/>
</dbReference>
<dbReference type="EMBL" id="JBBPBK010000010">
    <property type="protein sequence ID" value="KAK9276256.1"/>
    <property type="molecule type" value="Genomic_DNA"/>
</dbReference>